<dbReference type="InterPro" id="IPR029069">
    <property type="entry name" value="HotDog_dom_sf"/>
</dbReference>
<keyword evidence="2" id="KW-1185">Reference proteome</keyword>
<evidence type="ECO:0000313" key="1">
    <source>
        <dbReference type="EMBL" id="AXE38360.1"/>
    </source>
</evidence>
<dbReference type="PANTHER" id="PTHR31793:SF24">
    <property type="entry name" value="LONG-CHAIN ACYL-COA THIOESTERASE FADM"/>
    <property type="match status" value="1"/>
</dbReference>
<gene>
    <name evidence="1" type="ORF">JS278_01182</name>
</gene>
<dbReference type="KEGG" id="acij:JS278_01182"/>
<dbReference type="RefSeq" id="WP_114044381.1">
    <property type="nucleotide sequence ID" value="NZ_CP025198.1"/>
</dbReference>
<proteinExistence type="predicted"/>
<dbReference type="Gene3D" id="3.10.129.10">
    <property type="entry name" value="Hotdog Thioesterase"/>
    <property type="match status" value="2"/>
</dbReference>
<dbReference type="InterPro" id="IPR050563">
    <property type="entry name" value="4-hydroxybenzoyl-CoA_TE"/>
</dbReference>
<dbReference type="SUPFAM" id="SSF54637">
    <property type="entry name" value="Thioesterase/thiol ester dehydrase-isomerase"/>
    <property type="match status" value="2"/>
</dbReference>
<dbReference type="PANTHER" id="PTHR31793">
    <property type="entry name" value="4-HYDROXYBENZOYL-COA THIOESTERASE FAMILY MEMBER"/>
    <property type="match status" value="1"/>
</dbReference>
<dbReference type="Proteomes" id="UP000251995">
    <property type="component" value="Chromosome"/>
</dbReference>
<dbReference type="CDD" id="cd00586">
    <property type="entry name" value="4HBT"/>
    <property type="match status" value="2"/>
</dbReference>
<protein>
    <submittedName>
        <fullName evidence="1">Uncharacterized protein</fullName>
    </submittedName>
</protein>
<accession>A0A344USW2</accession>
<reference evidence="1 2" key="1">
    <citation type="submission" date="2017-12" db="EMBL/GenBank/DDBJ databases">
        <title>The whole genome sequence of the Acidipropionibacterium virtanenii sp. nov. type strain JS278.</title>
        <authorList>
            <person name="Laine P."/>
            <person name="Deptula P."/>
            <person name="Varmanen P."/>
            <person name="Auvinen P."/>
        </authorList>
    </citation>
    <scope>NUCLEOTIDE SEQUENCE [LARGE SCALE GENOMIC DNA]</scope>
    <source>
        <strain evidence="1 2">JS278</strain>
    </source>
</reference>
<dbReference type="OrthoDB" id="9799036at2"/>
<organism evidence="1 2">
    <name type="scientific">Acidipropionibacterium virtanenii</name>
    <dbReference type="NCBI Taxonomy" id="2057246"/>
    <lineage>
        <taxon>Bacteria</taxon>
        <taxon>Bacillati</taxon>
        <taxon>Actinomycetota</taxon>
        <taxon>Actinomycetes</taxon>
        <taxon>Propionibacteriales</taxon>
        <taxon>Propionibacteriaceae</taxon>
        <taxon>Acidipropionibacterium</taxon>
    </lineage>
</organism>
<dbReference type="EMBL" id="CP025198">
    <property type="protein sequence ID" value="AXE38360.1"/>
    <property type="molecule type" value="Genomic_DNA"/>
</dbReference>
<dbReference type="GO" id="GO:0047617">
    <property type="term" value="F:fatty acyl-CoA hydrolase activity"/>
    <property type="evidence" value="ECO:0007669"/>
    <property type="project" value="TreeGrafter"/>
</dbReference>
<name>A0A344USW2_9ACTN</name>
<evidence type="ECO:0000313" key="2">
    <source>
        <dbReference type="Proteomes" id="UP000251995"/>
    </source>
</evidence>
<dbReference type="AlphaFoldDB" id="A0A344USW2"/>
<sequence>MAVSADAEPGSSAPVGVRIPLRWSDMDYQGHVNNVSISELVQEARSLALAGTPVEKLFGTGIVVVDQDVEFIAPFTVDEEPLDVDVWCSDVGAARIRLEYRARHHGVDVARARGTVCPFDFEQGRPRRLAADERAVFEAMSGPASDWADFPNPDVAGFGEVVDVPVRWSDVDRYGHVNNVAQAGYLQEARIRSTTSWSPGMRRAGNRLWVVARQDIAYRHQVHPEIGICPVHTALTRLGRTSVTLSAAIPTDEGTALQAVTVLVSVDPSSGAAVPIDDATRADLAGHLVQLP</sequence>
<dbReference type="Pfam" id="PF13279">
    <property type="entry name" value="4HBT_2"/>
    <property type="match status" value="2"/>
</dbReference>